<name>A0AAW1ZRA4_CULAL</name>
<dbReference type="GO" id="GO:0098793">
    <property type="term" value="C:presynapse"/>
    <property type="evidence" value="ECO:0007669"/>
    <property type="project" value="GOC"/>
</dbReference>
<dbReference type="GO" id="GO:0005737">
    <property type="term" value="C:cytoplasm"/>
    <property type="evidence" value="ECO:0007669"/>
    <property type="project" value="TreeGrafter"/>
</dbReference>
<protein>
    <recommendedName>
        <fullName evidence="1">Dynamin stalk domain-containing protein</fullName>
    </recommendedName>
</protein>
<dbReference type="InterPro" id="IPR027417">
    <property type="entry name" value="P-loop_NTPase"/>
</dbReference>
<dbReference type="PANTHER" id="PTHR11566">
    <property type="entry name" value="DYNAMIN"/>
    <property type="match status" value="1"/>
</dbReference>
<accession>A0AAW1ZRA4</accession>
<comment type="caution">
    <text evidence="2">The sequence shown here is derived from an EMBL/GenBank/DDBJ whole genome shotgun (WGS) entry which is preliminary data.</text>
</comment>
<dbReference type="InterPro" id="IPR022812">
    <property type="entry name" value="Dynamin"/>
</dbReference>
<dbReference type="Proteomes" id="UP001479290">
    <property type="component" value="Unassembled WGS sequence"/>
</dbReference>
<dbReference type="GO" id="GO:0005886">
    <property type="term" value="C:plasma membrane"/>
    <property type="evidence" value="ECO:0007669"/>
    <property type="project" value="TreeGrafter"/>
</dbReference>
<keyword evidence="3" id="KW-1185">Reference proteome</keyword>
<evidence type="ECO:0000313" key="3">
    <source>
        <dbReference type="Proteomes" id="UP001479290"/>
    </source>
</evidence>
<evidence type="ECO:0000259" key="1">
    <source>
        <dbReference type="Pfam" id="PF01031"/>
    </source>
</evidence>
<evidence type="ECO:0000313" key="2">
    <source>
        <dbReference type="EMBL" id="KAK9962662.1"/>
    </source>
</evidence>
<gene>
    <name evidence="2" type="ORF">ABG768_008016</name>
</gene>
<dbReference type="GO" id="GO:0008017">
    <property type="term" value="F:microtubule binding"/>
    <property type="evidence" value="ECO:0007669"/>
    <property type="project" value="TreeGrafter"/>
</dbReference>
<reference evidence="2 3" key="1">
    <citation type="submission" date="2024-05" db="EMBL/GenBank/DDBJ databases">
        <title>A high-quality chromosomal-level genome assembly of Topmouth culter (Culter alburnus).</title>
        <authorList>
            <person name="Zhao H."/>
        </authorList>
    </citation>
    <scope>NUCLEOTIDE SEQUENCE [LARGE SCALE GENOMIC DNA]</scope>
    <source>
        <strain evidence="2">CATC2023</strain>
        <tissue evidence="2">Muscle</tissue>
    </source>
</reference>
<dbReference type="Pfam" id="PF01031">
    <property type="entry name" value="Dynamin_M"/>
    <property type="match status" value="1"/>
</dbReference>
<dbReference type="SUPFAM" id="SSF52540">
    <property type="entry name" value="P-loop containing nucleoside triphosphate hydrolases"/>
    <property type="match status" value="1"/>
</dbReference>
<sequence>ILTKPDLIDKGAESDILNIVQGKVVPLSKGYIIVRCRGQSDINNKIPLGEAMEMEMEFFRNH</sequence>
<proteinExistence type="predicted"/>
<dbReference type="AlphaFoldDB" id="A0AAW1ZRA4"/>
<feature type="non-terminal residue" evidence="2">
    <location>
        <position position="62"/>
    </location>
</feature>
<dbReference type="GO" id="GO:0003924">
    <property type="term" value="F:GTPase activity"/>
    <property type="evidence" value="ECO:0007669"/>
    <property type="project" value="TreeGrafter"/>
</dbReference>
<feature type="non-terminal residue" evidence="2">
    <location>
        <position position="1"/>
    </location>
</feature>
<organism evidence="2 3">
    <name type="scientific">Culter alburnus</name>
    <name type="common">Topmouth culter</name>
    <dbReference type="NCBI Taxonomy" id="194366"/>
    <lineage>
        <taxon>Eukaryota</taxon>
        <taxon>Metazoa</taxon>
        <taxon>Chordata</taxon>
        <taxon>Craniata</taxon>
        <taxon>Vertebrata</taxon>
        <taxon>Euteleostomi</taxon>
        <taxon>Actinopterygii</taxon>
        <taxon>Neopterygii</taxon>
        <taxon>Teleostei</taxon>
        <taxon>Ostariophysi</taxon>
        <taxon>Cypriniformes</taxon>
        <taxon>Xenocyprididae</taxon>
        <taxon>Xenocypridinae</taxon>
        <taxon>Culter</taxon>
    </lineage>
</organism>
<dbReference type="GO" id="GO:0005874">
    <property type="term" value="C:microtubule"/>
    <property type="evidence" value="ECO:0007669"/>
    <property type="project" value="TreeGrafter"/>
</dbReference>
<dbReference type="Gene3D" id="3.40.50.300">
    <property type="entry name" value="P-loop containing nucleotide triphosphate hydrolases"/>
    <property type="match status" value="1"/>
</dbReference>
<feature type="domain" description="Dynamin stalk" evidence="1">
    <location>
        <begin position="15"/>
        <end position="62"/>
    </location>
</feature>
<dbReference type="GO" id="GO:0031623">
    <property type="term" value="P:receptor internalization"/>
    <property type="evidence" value="ECO:0007669"/>
    <property type="project" value="TreeGrafter"/>
</dbReference>
<dbReference type="GO" id="GO:0016185">
    <property type="term" value="P:synaptic vesicle budding from presynaptic endocytic zone membrane"/>
    <property type="evidence" value="ECO:0007669"/>
    <property type="project" value="TreeGrafter"/>
</dbReference>
<dbReference type="InterPro" id="IPR000375">
    <property type="entry name" value="Dynamin_stalk"/>
</dbReference>
<dbReference type="PANTHER" id="PTHR11566:SF225">
    <property type="entry name" value="INTERFERON-INDUCED GTP-BINDING PROTEIN MX-RELATED"/>
    <property type="match status" value="1"/>
</dbReference>
<dbReference type="GO" id="GO:0051607">
    <property type="term" value="P:defense response to virus"/>
    <property type="evidence" value="ECO:0007669"/>
    <property type="project" value="TreeGrafter"/>
</dbReference>
<dbReference type="GO" id="GO:0005634">
    <property type="term" value="C:nucleus"/>
    <property type="evidence" value="ECO:0007669"/>
    <property type="project" value="TreeGrafter"/>
</dbReference>
<dbReference type="EMBL" id="JAWDJR010000015">
    <property type="protein sequence ID" value="KAK9962662.1"/>
    <property type="molecule type" value="Genomic_DNA"/>
</dbReference>